<feature type="domain" description="Xylanolytic transcriptional activator regulatory" evidence="9">
    <location>
        <begin position="327"/>
        <end position="400"/>
    </location>
</feature>
<evidence type="ECO:0000256" key="7">
    <source>
        <dbReference type="SAM" id="MobiDB-lite"/>
    </source>
</evidence>
<keyword evidence="2" id="KW-0805">Transcription regulation</keyword>
<dbReference type="STRING" id="1835702.A0A1F5LQI7"/>
<dbReference type="SMART" id="SM00906">
    <property type="entry name" value="Fungal_trans"/>
    <property type="match status" value="1"/>
</dbReference>
<feature type="region of interest" description="Disordered" evidence="7">
    <location>
        <begin position="107"/>
        <end position="132"/>
    </location>
</feature>
<feature type="region of interest" description="Disordered" evidence="7">
    <location>
        <begin position="1"/>
        <end position="24"/>
    </location>
</feature>
<name>A0A1F5LQI7_PENAI</name>
<evidence type="ECO:0008006" key="12">
    <source>
        <dbReference type="Google" id="ProtNLM"/>
    </source>
</evidence>
<gene>
    <name evidence="10" type="ORF">PENARI_c005G04891</name>
</gene>
<keyword evidence="1" id="KW-0479">Metal-binding</keyword>
<dbReference type="GO" id="GO:0008270">
    <property type="term" value="F:zinc ion binding"/>
    <property type="evidence" value="ECO:0007669"/>
    <property type="project" value="InterPro"/>
</dbReference>
<feature type="domain" description="Zn(2)-C6 fungal-type" evidence="8">
    <location>
        <begin position="14"/>
        <end position="57"/>
    </location>
</feature>
<dbReference type="InterPro" id="IPR036864">
    <property type="entry name" value="Zn2-C6_fun-type_DNA-bd_sf"/>
</dbReference>
<dbReference type="InterPro" id="IPR007219">
    <property type="entry name" value="XnlR_reg_dom"/>
</dbReference>
<dbReference type="CDD" id="cd12148">
    <property type="entry name" value="fungal_TF_MHR"/>
    <property type="match status" value="1"/>
</dbReference>
<feature type="compositionally biased region" description="Low complexity" evidence="7">
    <location>
        <begin position="115"/>
        <end position="132"/>
    </location>
</feature>
<dbReference type="AlphaFoldDB" id="A0A1F5LQI7"/>
<feature type="compositionally biased region" description="Basic and acidic residues" evidence="7">
    <location>
        <begin position="1"/>
        <end position="14"/>
    </location>
</feature>
<dbReference type="Pfam" id="PF04082">
    <property type="entry name" value="Fungal_trans"/>
    <property type="match status" value="1"/>
</dbReference>
<evidence type="ECO:0000256" key="6">
    <source>
        <dbReference type="SAM" id="Coils"/>
    </source>
</evidence>
<evidence type="ECO:0000313" key="10">
    <source>
        <dbReference type="EMBL" id="OGE55141.1"/>
    </source>
</evidence>
<dbReference type="CDD" id="cd00067">
    <property type="entry name" value="GAL4"/>
    <property type="match status" value="1"/>
</dbReference>
<feature type="region of interest" description="Disordered" evidence="7">
    <location>
        <begin position="52"/>
        <end position="76"/>
    </location>
</feature>
<evidence type="ECO:0000256" key="3">
    <source>
        <dbReference type="ARBA" id="ARBA00023125"/>
    </source>
</evidence>
<dbReference type="InterPro" id="IPR050987">
    <property type="entry name" value="AtrR-like"/>
</dbReference>
<dbReference type="PANTHER" id="PTHR46910:SF11">
    <property type="entry name" value="ZN(2)-C6 FUNGAL-TYPE DOMAIN-CONTAINING PROTEIN"/>
    <property type="match status" value="1"/>
</dbReference>
<accession>A0A1F5LQI7</accession>
<evidence type="ECO:0000259" key="8">
    <source>
        <dbReference type="SMART" id="SM00066"/>
    </source>
</evidence>
<feature type="coiled-coil region" evidence="6">
    <location>
        <begin position="78"/>
        <end position="105"/>
    </location>
</feature>
<dbReference type="GeneID" id="34574462"/>
<proteinExistence type="predicted"/>
<keyword evidence="11" id="KW-1185">Reference proteome</keyword>
<evidence type="ECO:0000256" key="1">
    <source>
        <dbReference type="ARBA" id="ARBA00022723"/>
    </source>
</evidence>
<dbReference type="Pfam" id="PF00172">
    <property type="entry name" value="Zn_clus"/>
    <property type="match status" value="1"/>
</dbReference>
<dbReference type="RefSeq" id="XP_022490571.1">
    <property type="nucleotide sequence ID" value="XM_022629728.1"/>
</dbReference>
<sequence>MSEDDSSHSRERGPAPKRGRVSCQKRKVKCSGENNCEQCQTNDLVCTYAQGRKRRRATGAPRQTIPEPSSELPRAVPDTELTKSLAQMMNRISDLEQNCQSLKTQLAAPHASDLNPTPQSTSRQSSLSSRLNEPVIPVDESFRGPTNMLEPIRILSKTVAKWDQMQELPGYEVPPEHCAANNWDWHDSTTERICGIDILNREAHIDDIGQLQSTVDIYFSQINPMFPCLNENQFRAQLHDALENGASSMDRPNRYQFFALVHLIQAEVLILTQDWKPSDTIPGWKSILRAENILSRLLWQGNGNLLTIQCLVVKSRYFLYLERGGAAHETITRAVRLCFQLGLHDSSSWEQCSAFEKVMRQRVFWSVFQLERSLALNNGYPYLIRESEISVDLPPCHNDQELFPDGPIQNEAHSSGKSYGPLVVMAAKWGGLVSDIWDAMFAARARKPMTLEYIAGMDARVAHVMKNLPFYMKPPAPDPKSQSVDNQAPFSPPHVGIIQLRFNQLRLLLHQSSLLSFEYDHEVAATCLSIIRDVLRIIQSLLDSPNRASSRFIAVFHIVVTQIPLVCLIMHPKNSLETRAGAASCFKTELSILHDLAPTFAMARHVLRRLRALITSVKATMQEIAPASVGHTDATESIEVPPHQPMVTSHLTYNVPIDLDSTTLDQILGDSLFTDTDPAFHHNDLTSLWPDDLMSFPWAIPAGTVL</sequence>
<dbReference type="SUPFAM" id="SSF57701">
    <property type="entry name" value="Zn2/Cys6 DNA-binding domain"/>
    <property type="match status" value="1"/>
</dbReference>
<evidence type="ECO:0000256" key="2">
    <source>
        <dbReference type="ARBA" id="ARBA00023015"/>
    </source>
</evidence>
<keyword evidence="6" id="KW-0175">Coiled coil</keyword>
<feature type="compositionally biased region" description="Basic residues" evidence="7">
    <location>
        <begin position="15"/>
        <end position="24"/>
    </location>
</feature>
<dbReference type="SMART" id="SM00066">
    <property type="entry name" value="GAL4"/>
    <property type="match status" value="1"/>
</dbReference>
<keyword evidence="4" id="KW-0804">Transcription</keyword>
<comment type="caution">
    <text evidence="10">The sequence shown here is derived from an EMBL/GenBank/DDBJ whole genome shotgun (WGS) entry which is preliminary data.</text>
</comment>
<evidence type="ECO:0000259" key="9">
    <source>
        <dbReference type="SMART" id="SM00906"/>
    </source>
</evidence>
<evidence type="ECO:0000256" key="5">
    <source>
        <dbReference type="ARBA" id="ARBA00023242"/>
    </source>
</evidence>
<organism evidence="10 11">
    <name type="scientific">Penicillium arizonense</name>
    <dbReference type="NCBI Taxonomy" id="1835702"/>
    <lineage>
        <taxon>Eukaryota</taxon>
        <taxon>Fungi</taxon>
        <taxon>Dikarya</taxon>
        <taxon>Ascomycota</taxon>
        <taxon>Pezizomycotina</taxon>
        <taxon>Eurotiomycetes</taxon>
        <taxon>Eurotiomycetidae</taxon>
        <taxon>Eurotiales</taxon>
        <taxon>Aspergillaceae</taxon>
        <taxon>Penicillium</taxon>
    </lineage>
</organism>
<dbReference type="OrthoDB" id="3266505at2759"/>
<dbReference type="GO" id="GO:0003677">
    <property type="term" value="F:DNA binding"/>
    <property type="evidence" value="ECO:0007669"/>
    <property type="project" value="UniProtKB-KW"/>
</dbReference>
<dbReference type="GO" id="GO:0000981">
    <property type="term" value="F:DNA-binding transcription factor activity, RNA polymerase II-specific"/>
    <property type="evidence" value="ECO:0007669"/>
    <property type="project" value="InterPro"/>
</dbReference>
<keyword evidence="5" id="KW-0539">Nucleus</keyword>
<dbReference type="EMBL" id="LXJU01000005">
    <property type="protein sequence ID" value="OGE55141.1"/>
    <property type="molecule type" value="Genomic_DNA"/>
</dbReference>
<dbReference type="PANTHER" id="PTHR46910">
    <property type="entry name" value="TRANSCRIPTION FACTOR PDR1"/>
    <property type="match status" value="1"/>
</dbReference>
<evidence type="ECO:0000256" key="4">
    <source>
        <dbReference type="ARBA" id="ARBA00023163"/>
    </source>
</evidence>
<evidence type="ECO:0000313" key="11">
    <source>
        <dbReference type="Proteomes" id="UP000177622"/>
    </source>
</evidence>
<reference evidence="10 11" key="1">
    <citation type="journal article" date="2016" name="Sci. Rep.">
        <title>Penicillium arizonense, a new, genome sequenced fungal species, reveals a high chemical diversity in secreted metabolites.</title>
        <authorList>
            <person name="Grijseels S."/>
            <person name="Nielsen J.C."/>
            <person name="Randelovic M."/>
            <person name="Nielsen J."/>
            <person name="Nielsen K.F."/>
            <person name="Workman M."/>
            <person name="Frisvad J.C."/>
        </authorList>
    </citation>
    <scope>NUCLEOTIDE SEQUENCE [LARGE SCALE GENOMIC DNA]</scope>
    <source>
        <strain evidence="10 11">CBS 141311</strain>
    </source>
</reference>
<dbReference type="Gene3D" id="4.10.240.10">
    <property type="entry name" value="Zn(2)-C6 fungal-type DNA-binding domain"/>
    <property type="match status" value="1"/>
</dbReference>
<dbReference type="GO" id="GO:0006351">
    <property type="term" value="P:DNA-templated transcription"/>
    <property type="evidence" value="ECO:0007669"/>
    <property type="project" value="InterPro"/>
</dbReference>
<protein>
    <recommendedName>
        <fullName evidence="12">Zn(2)-C6 fungal-type domain-containing protein</fullName>
    </recommendedName>
</protein>
<keyword evidence="3" id="KW-0238">DNA-binding</keyword>
<dbReference type="Proteomes" id="UP000177622">
    <property type="component" value="Unassembled WGS sequence"/>
</dbReference>
<dbReference type="InterPro" id="IPR001138">
    <property type="entry name" value="Zn2Cys6_DnaBD"/>
</dbReference>